<dbReference type="Gene3D" id="3.40.1190.20">
    <property type="match status" value="1"/>
</dbReference>
<evidence type="ECO:0000313" key="5">
    <source>
        <dbReference type="Proteomes" id="UP000070504"/>
    </source>
</evidence>
<dbReference type="Pfam" id="PF00294">
    <property type="entry name" value="PfkB"/>
    <property type="match status" value="1"/>
</dbReference>
<dbReference type="GO" id="GO:0006796">
    <property type="term" value="P:phosphate-containing compound metabolic process"/>
    <property type="evidence" value="ECO:0007669"/>
    <property type="project" value="UniProtKB-ARBA"/>
</dbReference>
<reference evidence="4 5" key="1">
    <citation type="journal article" date="2016" name="Sci. Rep.">
        <title>Metabolic traits of an uncultured archaeal lineage -MSBL1- from brine pools of the Red Sea.</title>
        <authorList>
            <person name="Mwirichia R."/>
            <person name="Alam I."/>
            <person name="Rashid M."/>
            <person name="Vinu M."/>
            <person name="Ba-Alawi W."/>
            <person name="Anthony Kamau A."/>
            <person name="Kamanda Ngugi D."/>
            <person name="Goker M."/>
            <person name="Klenk H.P."/>
            <person name="Bajic V."/>
            <person name="Stingl U."/>
        </authorList>
    </citation>
    <scope>NUCLEOTIDE SEQUENCE [LARGE SCALE GENOMIC DNA]</scope>
    <source>
        <strain evidence="4">SCGC-AAA382K21</strain>
    </source>
</reference>
<gene>
    <name evidence="4" type="ORF">AKJ54_00025</name>
</gene>
<comment type="caution">
    <text evidence="4">The sequence shown here is derived from an EMBL/GenBank/DDBJ whole genome shotgun (WGS) entry which is preliminary data.</text>
</comment>
<dbReference type="AlphaFoldDB" id="A0A133VMD7"/>
<dbReference type="CDD" id="cd01166">
    <property type="entry name" value="KdgK"/>
    <property type="match status" value="1"/>
</dbReference>
<dbReference type="Proteomes" id="UP000070504">
    <property type="component" value="Unassembled WGS sequence"/>
</dbReference>
<name>A0A133VMD7_9EURY</name>
<dbReference type="InterPro" id="IPR011611">
    <property type="entry name" value="PfkB_dom"/>
</dbReference>
<evidence type="ECO:0000259" key="3">
    <source>
        <dbReference type="Pfam" id="PF00294"/>
    </source>
</evidence>
<evidence type="ECO:0000313" key="4">
    <source>
        <dbReference type="EMBL" id="KXB07571.1"/>
    </source>
</evidence>
<protein>
    <recommendedName>
        <fullName evidence="3">Carbohydrate kinase PfkB domain-containing protein</fullName>
    </recommendedName>
</protein>
<keyword evidence="5" id="KW-1185">Reference proteome</keyword>
<keyword evidence="2" id="KW-0418">Kinase</keyword>
<feature type="domain" description="Carbohydrate kinase PfkB" evidence="3">
    <location>
        <begin position="2"/>
        <end position="296"/>
    </location>
</feature>
<dbReference type="InterPro" id="IPR029056">
    <property type="entry name" value="Ribokinase-like"/>
</dbReference>
<evidence type="ECO:0000256" key="2">
    <source>
        <dbReference type="ARBA" id="ARBA00022777"/>
    </source>
</evidence>
<sequence>MKLLSFGDVNVDFIAAVDSLPEGGEEVEMTEFDIHAGGSAANTAVAAQRLGLESVFMGRTGKGPLGHFLKKDFEDEGIDIGQVQEDADLSSGVMFVLITPGGERTMFSSRGANSRFNPREMDLECLDGVEYLHISGYAFIQPPQRDAGKRIIKAARGRDLKISLDPSVLGLQKSREEIESILSYPDFLFISEPELRMLTEISDIEEASEQLLEKGPSLIALKMGKKGCYVFTEKKRIFMKAFSTDVRGTTGAGDAFNAAFLVGLDRGWSLEKIAKFANAAGAISVSKFGARSGLPKFKEVESFLMSKENGTQ</sequence>
<dbReference type="GO" id="GO:0016301">
    <property type="term" value="F:kinase activity"/>
    <property type="evidence" value="ECO:0007669"/>
    <property type="project" value="UniProtKB-KW"/>
</dbReference>
<dbReference type="PANTHER" id="PTHR10584">
    <property type="entry name" value="SUGAR KINASE"/>
    <property type="match status" value="1"/>
</dbReference>
<organism evidence="4 5">
    <name type="scientific">candidate division MSBL1 archaeon SCGC-AAA382K21</name>
    <dbReference type="NCBI Taxonomy" id="1698283"/>
    <lineage>
        <taxon>Archaea</taxon>
        <taxon>Methanobacteriati</taxon>
        <taxon>Methanobacteriota</taxon>
        <taxon>candidate division MSBL1</taxon>
    </lineage>
</organism>
<evidence type="ECO:0000256" key="1">
    <source>
        <dbReference type="ARBA" id="ARBA00022679"/>
    </source>
</evidence>
<accession>A0A133VMD7</accession>
<dbReference type="EMBL" id="LHYH01000001">
    <property type="protein sequence ID" value="KXB07571.1"/>
    <property type="molecule type" value="Genomic_DNA"/>
</dbReference>
<dbReference type="PANTHER" id="PTHR10584:SF167">
    <property type="entry name" value="PFKB DOMAIN PROTEIN"/>
    <property type="match status" value="1"/>
</dbReference>
<dbReference type="PRINTS" id="PR00990">
    <property type="entry name" value="RIBOKINASE"/>
</dbReference>
<dbReference type="InterPro" id="IPR002139">
    <property type="entry name" value="Ribo/fructo_kinase"/>
</dbReference>
<dbReference type="SUPFAM" id="SSF53613">
    <property type="entry name" value="Ribokinase-like"/>
    <property type="match status" value="1"/>
</dbReference>
<proteinExistence type="predicted"/>
<keyword evidence="1" id="KW-0808">Transferase</keyword>